<dbReference type="PROSITE" id="PS50893">
    <property type="entry name" value="ABC_TRANSPORTER_2"/>
    <property type="match status" value="1"/>
</dbReference>
<dbReference type="Gene3D" id="3.40.50.300">
    <property type="entry name" value="P-loop containing nucleotide triphosphate hydrolases"/>
    <property type="match status" value="1"/>
</dbReference>
<dbReference type="RefSeq" id="WP_039740602.1">
    <property type="nucleotide sequence ID" value="NZ_CP009788.1"/>
</dbReference>
<keyword evidence="3" id="KW-0813">Transport</keyword>
<evidence type="ECO:0000259" key="8">
    <source>
        <dbReference type="PROSITE" id="PS50893"/>
    </source>
</evidence>
<dbReference type="AlphaFoldDB" id="A0A0B5BC32"/>
<gene>
    <name evidence="9" type="ORF">GPICK_03645</name>
</gene>
<dbReference type="PROSITE" id="PS00211">
    <property type="entry name" value="ABC_TRANSPORTER_1"/>
    <property type="match status" value="1"/>
</dbReference>
<dbReference type="GO" id="GO:0015833">
    <property type="term" value="P:peptide transport"/>
    <property type="evidence" value="ECO:0007669"/>
    <property type="project" value="InterPro"/>
</dbReference>
<dbReference type="InterPro" id="IPR017871">
    <property type="entry name" value="ABC_transporter-like_CS"/>
</dbReference>
<reference evidence="9 10" key="1">
    <citation type="journal article" date="2015" name="Genome Announc.">
        <title>Complete Genome of Geobacter pickeringii G13T, a Metal-Reducing Isolate from Sedimentary Kaolin Deposits.</title>
        <authorList>
            <person name="Badalamenti J.P."/>
            <person name="Bond D.R."/>
        </authorList>
    </citation>
    <scope>NUCLEOTIDE SEQUENCE [LARGE SCALE GENOMIC DNA]</scope>
    <source>
        <strain evidence="9 10">G13</strain>
    </source>
</reference>
<name>A0A0B5BC32_9BACT</name>
<accession>A0A0B5BC32</accession>
<evidence type="ECO:0000256" key="6">
    <source>
        <dbReference type="ARBA" id="ARBA00022840"/>
    </source>
</evidence>
<evidence type="ECO:0000256" key="5">
    <source>
        <dbReference type="ARBA" id="ARBA00022741"/>
    </source>
</evidence>
<comment type="subcellular location">
    <subcellularLocation>
        <location evidence="1">Cell inner membrane</location>
        <topology evidence="1">Peripheral membrane protein</topology>
    </subcellularLocation>
</comment>
<sequence>MPVLLSIKGLTTRFRVPGGTVHAVNGIDLELQAGETLALVGESGCGKSVTAASILRLVPPPGEIAGGEILFEGTDLLRASDEEMRRIRGDRISMVFQEPMTSLNPVFRIGSQIAEGLMLHRKLSRAEAREEAVRLLVQVGIPSPAARLGDYPHQLSGGMRQRVMIAMALACRPRLLIADEPTTALDVTIQAQILELLDRLRHEIGMALLLITHDLGVVAERADRTMVMYAGRIVEEGPTERLLAAPLHPYTEGLIGSLPQRSEPGRPLRTIPGQVPGLREELTGCGFCDRCPDKRWECARETPPLKEIEPGRRVRCWKYR</sequence>
<evidence type="ECO:0000313" key="9">
    <source>
        <dbReference type="EMBL" id="AJE02589.1"/>
    </source>
</evidence>
<dbReference type="InterPro" id="IPR027417">
    <property type="entry name" value="P-loop_NTPase"/>
</dbReference>
<dbReference type="InterPro" id="IPR003439">
    <property type="entry name" value="ABC_transporter-like_ATP-bd"/>
</dbReference>
<evidence type="ECO:0000256" key="1">
    <source>
        <dbReference type="ARBA" id="ARBA00004417"/>
    </source>
</evidence>
<organism evidence="9 10">
    <name type="scientific">Geobacter pickeringii</name>
    <dbReference type="NCBI Taxonomy" id="345632"/>
    <lineage>
        <taxon>Bacteria</taxon>
        <taxon>Pseudomonadati</taxon>
        <taxon>Thermodesulfobacteriota</taxon>
        <taxon>Desulfuromonadia</taxon>
        <taxon>Geobacterales</taxon>
        <taxon>Geobacteraceae</taxon>
        <taxon>Geobacter</taxon>
    </lineage>
</organism>
<keyword evidence="4" id="KW-1003">Cell membrane</keyword>
<dbReference type="SMART" id="SM00382">
    <property type="entry name" value="AAA"/>
    <property type="match status" value="1"/>
</dbReference>
<keyword evidence="7" id="KW-0472">Membrane</keyword>
<dbReference type="InterPro" id="IPR050388">
    <property type="entry name" value="ABC_Ni/Peptide_Import"/>
</dbReference>
<dbReference type="NCBIfam" id="TIGR01727">
    <property type="entry name" value="oligo_HPY"/>
    <property type="match status" value="1"/>
</dbReference>
<dbReference type="FunFam" id="3.40.50.300:FF:000016">
    <property type="entry name" value="Oligopeptide ABC transporter ATP-binding component"/>
    <property type="match status" value="1"/>
</dbReference>
<dbReference type="Proteomes" id="UP000057609">
    <property type="component" value="Chromosome"/>
</dbReference>
<dbReference type="STRING" id="345632.GPICK_03645"/>
<dbReference type="CDD" id="cd03257">
    <property type="entry name" value="ABC_NikE_OppD_transporters"/>
    <property type="match status" value="1"/>
</dbReference>
<evidence type="ECO:0000256" key="4">
    <source>
        <dbReference type="ARBA" id="ARBA00022475"/>
    </source>
</evidence>
<dbReference type="Pfam" id="PF00005">
    <property type="entry name" value="ABC_tran"/>
    <property type="match status" value="1"/>
</dbReference>
<keyword evidence="10" id="KW-1185">Reference proteome</keyword>
<keyword evidence="6" id="KW-0067">ATP-binding</keyword>
<evidence type="ECO:0000256" key="7">
    <source>
        <dbReference type="ARBA" id="ARBA00023136"/>
    </source>
</evidence>
<protein>
    <submittedName>
        <fullName evidence="9">Peptide ABC transporter ATPase</fullName>
    </submittedName>
</protein>
<proteinExistence type="inferred from homology"/>
<dbReference type="GO" id="GO:0016887">
    <property type="term" value="F:ATP hydrolysis activity"/>
    <property type="evidence" value="ECO:0007669"/>
    <property type="project" value="InterPro"/>
</dbReference>
<dbReference type="GO" id="GO:0005886">
    <property type="term" value="C:plasma membrane"/>
    <property type="evidence" value="ECO:0007669"/>
    <property type="project" value="UniProtKB-SubCell"/>
</dbReference>
<dbReference type="PANTHER" id="PTHR43297:SF2">
    <property type="entry name" value="DIPEPTIDE TRANSPORT ATP-BINDING PROTEIN DPPD"/>
    <property type="match status" value="1"/>
</dbReference>
<dbReference type="KEGG" id="gpi:GPICK_03645"/>
<evidence type="ECO:0000313" key="10">
    <source>
        <dbReference type="Proteomes" id="UP000057609"/>
    </source>
</evidence>
<dbReference type="PANTHER" id="PTHR43297">
    <property type="entry name" value="OLIGOPEPTIDE TRANSPORT ATP-BINDING PROTEIN APPD"/>
    <property type="match status" value="1"/>
</dbReference>
<evidence type="ECO:0000256" key="2">
    <source>
        <dbReference type="ARBA" id="ARBA00005417"/>
    </source>
</evidence>
<evidence type="ECO:0000256" key="3">
    <source>
        <dbReference type="ARBA" id="ARBA00022448"/>
    </source>
</evidence>
<dbReference type="OrthoDB" id="9809450at2"/>
<dbReference type="InterPro" id="IPR013563">
    <property type="entry name" value="Oligopep_ABC_C"/>
</dbReference>
<dbReference type="SUPFAM" id="SSF52540">
    <property type="entry name" value="P-loop containing nucleoside triphosphate hydrolases"/>
    <property type="match status" value="1"/>
</dbReference>
<keyword evidence="5" id="KW-0547">Nucleotide-binding</keyword>
<comment type="similarity">
    <text evidence="2">Belongs to the ABC transporter superfamily.</text>
</comment>
<dbReference type="EMBL" id="CP009788">
    <property type="protein sequence ID" value="AJE02589.1"/>
    <property type="molecule type" value="Genomic_DNA"/>
</dbReference>
<dbReference type="HOGENOM" id="CLU_000604_1_23_7"/>
<dbReference type="Pfam" id="PF08352">
    <property type="entry name" value="oligo_HPY"/>
    <property type="match status" value="1"/>
</dbReference>
<feature type="domain" description="ABC transporter" evidence="8">
    <location>
        <begin position="5"/>
        <end position="255"/>
    </location>
</feature>
<dbReference type="GO" id="GO:0005524">
    <property type="term" value="F:ATP binding"/>
    <property type="evidence" value="ECO:0007669"/>
    <property type="project" value="UniProtKB-KW"/>
</dbReference>
<dbReference type="InterPro" id="IPR003593">
    <property type="entry name" value="AAA+_ATPase"/>
</dbReference>